<evidence type="ECO:0000256" key="14">
    <source>
        <dbReference type="ARBA" id="ARBA00025198"/>
    </source>
</evidence>
<accession>A0AAN7KC38</accession>
<evidence type="ECO:0000256" key="8">
    <source>
        <dbReference type="ARBA" id="ARBA00022989"/>
    </source>
</evidence>
<dbReference type="PANTHER" id="PTHR10031">
    <property type="entry name" value="ATP SYNTHASE LIPID-BINDING PROTEIN, MITOCHONDRIAL"/>
    <property type="match status" value="1"/>
</dbReference>
<keyword evidence="6 16" id="KW-0812">Transmembrane</keyword>
<comment type="similarity">
    <text evidence="2 16">Belongs to the ATPase C chain family.</text>
</comment>
<dbReference type="GO" id="GO:0008289">
    <property type="term" value="F:lipid binding"/>
    <property type="evidence" value="ECO:0007669"/>
    <property type="project" value="UniProtKB-KW"/>
</dbReference>
<organism evidence="18 19">
    <name type="scientific">Trapa incisa</name>
    <dbReference type="NCBI Taxonomy" id="236973"/>
    <lineage>
        <taxon>Eukaryota</taxon>
        <taxon>Viridiplantae</taxon>
        <taxon>Streptophyta</taxon>
        <taxon>Embryophyta</taxon>
        <taxon>Tracheophyta</taxon>
        <taxon>Spermatophyta</taxon>
        <taxon>Magnoliopsida</taxon>
        <taxon>eudicotyledons</taxon>
        <taxon>Gunneridae</taxon>
        <taxon>Pentapetalae</taxon>
        <taxon>rosids</taxon>
        <taxon>malvids</taxon>
        <taxon>Myrtales</taxon>
        <taxon>Lythraceae</taxon>
        <taxon>Trapa</taxon>
    </lineage>
</organism>
<evidence type="ECO:0000256" key="9">
    <source>
        <dbReference type="ARBA" id="ARBA00023065"/>
    </source>
</evidence>
<dbReference type="GO" id="GO:0033177">
    <property type="term" value="C:proton-transporting two-sector ATPase complex, proton-transporting domain"/>
    <property type="evidence" value="ECO:0007669"/>
    <property type="project" value="InterPro"/>
</dbReference>
<evidence type="ECO:0000259" key="17">
    <source>
        <dbReference type="Pfam" id="PF00137"/>
    </source>
</evidence>
<dbReference type="Pfam" id="PF00137">
    <property type="entry name" value="ATP-synt_C"/>
    <property type="match status" value="1"/>
</dbReference>
<reference evidence="18 19" key="1">
    <citation type="journal article" date="2023" name="Hortic Res">
        <title>Pangenome of water caltrop reveals structural variations and asymmetric subgenome divergence after allopolyploidization.</title>
        <authorList>
            <person name="Zhang X."/>
            <person name="Chen Y."/>
            <person name="Wang L."/>
            <person name="Yuan Y."/>
            <person name="Fang M."/>
            <person name="Shi L."/>
            <person name="Lu R."/>
            <person name="Comes H.P."/>
            <person name="Ma Y."/>
            <person name="Chen Y."/>
            <person name="Huang G."/>
            <person name="Zhou Y."/>
            <person name="Zheng Z."/>
            <person name="Qiu Y."/>
        </authorList>
    </citation>
    <scope>NUCLEOTIDE SEQUENCE [LARGE SCALE GENOMIC DNA]</scope>
    <source>
        <tissue evidence="18">Roots</tissue>
    </source>
</reference>
<keyword evidence="9 16" id="KW-0406">Ion transport</keyword>
<evidence type="ECO:0000256" key="16">
    <source>
        <dbReference type="RuleBase" id="RU004221"/>
    </source>
</evidence>
<keyword evidence="10" id="KW-0793">Thylakoid</keyword>
<comment type="caution">
    <text evidence="16">Lacks conserved residue(s) required for the propagation of feature annotation.</text>
</comment>
<evidence type="ECO:0000256" key="3">
    <source>
        <dbReference type="ARBA" id="ARBA00020939"/>
    </source>
</evidence>
<name>A0AAN7KC38_9MYRT</name>
<evidence type="ECO:0000256" key="6">
    <source>
        <dbReference type="ARBA" id="ARBA00022692"/>
    </source>
</evidence>
<keyword evidence="8 16" id="KW-1133">Transmembrane helix</keyword>
<evidence type="ECO:0000313" key="18">
    <source>
        <dbReference type="EMBL" id="KAK4761783.1"/>
    </source>
</evidence>
<keyword evidence="12 16" id="KW-0472">Membrane</keyword>
<sequence length="142" mass="15700">MGTKHIVTINQINIPRERLLPHFSCGWLSSVEIEIEISMVEVSMCLLWLYRELIMNPLISTASVIAAGLAVALASIGPRVGQGTAMGQALEGIAKQPEAEGKIRATLLLSLAFMEAWESMTIHSFYLDTKEEFNPMLYFCPS</sequence>
<gene>
    <name evidence="18" type="ORF">SAY87_029667</name>
</gene>
<evidence type="ECO:0000256" key="5">
    <source>
        <dbReference type="ARBA" id="ARBA00022547"/>
    </source>
</evidence>
<comment type="caution">
    <text evidence="18">The sequence shown here is derived from an EMBL/GenBank/DDBJ whole genome shotgun (WGS) entry which is preliminary data.</text>
</comment>
<dbReference type="PRINTS" id="PR00124">
    <property type="entry name" value="ATPASEC"/>
</dbReference>
<dbReference type="Proteomes" id="UP001345219">
    <property type="component" value="Chromosome 23"/>
</dbReference>
<protein>
    <recommendedName>
        <fullName evidence="3">ATP synthase subunit C, plastid</fullName>
    </recommendedName>
    <alternativeName>
        <fullName evidence="15">ATP synthase F0 sector subunit C</fullName>
    </alternativeName>
</protein>
<evidence type="ECO:0000256" key="15">
    <source>
        <dbReference type="ARBA" id="ARBA00032869"/>
    </source>
</evidence>
<dbReference type="InterPro" id="IPR002379">
    <property type="entry name" value="ATPase_proteolipid_c-like_dom"/>
</dbReference>
<dbReference type="CDD" id="cd18183">
    <property type="entry name" value="ATP-synt_Fo_c_ATPH"/>
    <property type="match status" value="1"/>
</dbReference>
<dbReference type="Gene3D" id="1.20.20.10">
    <property type="entry name" value="F1F0 ATP synthase subunit C"/>
    <property type="match status" value="1"/>
</dbReference>
<proteinExistence type="inferred from homology"/>
<evidence type="ECO:0000256" key="10">
    <source>
        <dbReference type="ARBA" id="ARBA00023078"/>
    </source>
</evidence>
<dbReference type="PANTHER" id="PTHR10031:SF48">
    <property type="entry name" value="ATP SYNTHASE SUBUNIT C, CHLOROPLASTIC"/>
    <property type="match status" value="1"/>
</dbReference>
<dbReference type="FunFam" id="1.20.20.10:FF:000001">
    <property type="entry name" value="ATP synthase subunit c, chloroplastic"/>
    <property type="match status" value="1"/>
</dbReference>
<comment type="function">
    <text evidence="14">F(1)F(0) ATP synthase produces ATP from ADP in the presence of a proton or sodium gradient. F-type ATPases consist of two structural domains, F(1) containing the extramembraneous catalytic core and F(0) containing the membrane proton channel, linked together by a central stalk and a peripheral stalk. During catalysis, ATP synthesis in the catalytic domain of F(1) is coupled via a rotary mechanism of the central stalk subunits to proton translocation.</text>
</comment>
<dbReference type="GO" id="GO:0015986">
    <property type="term" value="P:proton motive force-driven ATP synthesis"/>
    <property type="evidence" value="ECO:0007669"/>
    <property type="project" value="InterPro"/>
</dbReference>
<dbReference type="AlphaFoldDB" id="A0AAN7KC38"/>
<evidence type="ECO:0000256" key="2">
    <source>
        <dbReference type="ARBA" id="ARBA00006704"/>
    </source>
</evidence>
<keyword evidence="7 16" id="KW-0375">Hydrogen ion transport</keyword>
<dbReference type="GO" id="GO:0015078">
    <property type="term" value="F:proton transmembrane transporter activity"/>
    <property type="evidence" value="ECO:0007669"/>
    <property type="project" value="InterPro"/>
</dbReference>
<feature type="transmembrane region" description="Helical" evidence="16">
    <location>
        <begin position="54"/>
        <end position="76"/>
    </location>
</feature>
<keyword evidence="11 16" id="KW-0446">Lipid-binding</keyword>
<dbReference type="GO" id="GO:0045259">
    <property type="term" value="C:proton-transporting ATP synthase complex"/>
    <property type="evidence" value="ECO:0007669"/>
    <property type="project" value="UniProtKB-KW"/>
</dbReference>
<evidence type="ECO:0000256" key="11">
    <source>
        <dbReference type="ARBA" id="ARBA00023121"/>
    </source>
</evidence>
<dbReference type="EMBL" id="JAXIOK010000009">
    <property type="protein sequence ID" value="KAK4761783.1"/>
    <property type="molecule type" value="Genomic_DNA"/>
</dbReference>
<dbReference type="InterPro" id="IPR038662">
    <property type="entry name" value="ATP_synth_F0_csu_sf"/>
</dbReference>
<keyword evidence="13" id="KW-0066">ATP synthesis</keyword>
<feature type="domain" description="V-ATPase proteolipid subunit C-like" evidence="17">
    <location>
        <begin position="65"/>
        <end position="116"/>
    </location>
</feature>
<keyword evidence="4 16" id="KW-0813">Transport</keyword>
<evidence type="ECO:0000256" key="4">
    <source>
        <dbReference type="ARBA" id="ARBA00022448"/>
    </source>
</evidence>
<dbReference type="InterPro" id="IPR035921">
    <property type="entry name" value="F/V-ATP_Csub_sf"/>
</dbReference>
<dbReference type="GO" id="GO:0009535">
    <property type="term" value="C:chloroplast thylakoid membrane"/>
    <property type="evidence" value="ECO:0007669"/>
    <property type="project" value="TreeGrafter"/>
</dbReference>
<evidence type="ECO:0000256" key="1">
    <source>
        <dbReference type="ARBA" id="ARBA00004141"/>
    </source>
</evidence>
<keyword evidence="5" id="KW-0138">CF(0)</keyword>
<evidence type="ECO:0000256" key="13">
    <source>
        <dbReference type="ARBA" id="ARBA00023310"/>
    </source>
</evidence>
<evidence type="ECO:0000256" key="7">
    <source>
        <dbReference type="ARBA" id="ARBA00022781"/>
    </source>
</evidence>
<evidence type="ECO:0000313" key="19">
    <source>
        <dbReference type="Proteomes" id="UP001345219"/>
    </source>
</evidence>
<dbReference type="SUPFAM" id="SSF81333">
    <property type="entry name" value="F1F0 ATP synthase subunit C"/>
    <property type="match status" value="1"/>
</dbReference>
<dbReference type="InterPro" id="IPR000454">
    <property type="entry name" value="ATP_synth_F0_csu"/>
</dbReference>
<evidence type="ECO:0000256" key="12">
    <source>
        <dbReference type="ARBA" id="ARBA00023136"/>
    </source>
</evidence>
<comment type="subcellular location">
    <subcellularLocation>
        <location evidence="1">Membrane</location>
        <topology evidence="1">Multi-pass membrane protein</topology>
    </subcellularLocation>
</comment>
<keyword evidence="19" id="KW-1185">Reference proteome</keyword>